<dbReference type="AlphaFoldDB" id="A0A1T5K2P4"/>
<keyword evidence="2" id="KW-1185">Reference proteome</keyword>
<organism evidence="1 2">
    <name type="scientific">Ohtaekwangia koreensis</name>
    <dbReference type="NCBI Taxonomy" id="688867"/>
    <lineage>
        <taxon>Bacteria</taxon>
        <taxon>Pseudomonadati</taxon>
        <taxon>Bacteroidota</taxon>
        <taxon>Cytophagia</taxon>
        <taxon>Cytophagales</taxon>
        <taxon>Fulvivirgaceae</taxon>
        <taxon>Ohtaekwangia</taxon>
    </lineage>
</organism>
<protein>
    <recommendedName>
        <fullName evidence="3">SmpA / OmlA family protein</fullName>
    </recommendedName>
</protein>
<evidence type="ECO:0008006" key="3">
    <source>
        <dbReference type="Google" id="ProtNLM"/>
    </source>
</evidence>
<dbReference type="OrthoDB" id="981332at2"/>
<dbReference type="Proteomes" id="UP000190961">
    <property type="component" value="Unassembled WGS sequence"/>
</dbReference>
<evidence type="ECO:0000313" key="2">
    <source>
        <dbReference type="Proteomes" id="UP000190961"/>
    </source>
</evidence>
<proteinExistence type="predicted"/>
<reference evidence="1 2" key="1">
    <citation type="submission" date="2017-02" db="EMBL/GenBank/DDBJ databases">
        <authorList>
            <person name="Peterson S.W."/>
        </authorList>
    </citation>
    <scope>NUCLEOTIDE SEQUENCE [LARGE SCALE GENOMIC DNA]</scope>
    <source>
        <strain evidence="1 2">DSM 25262</strain>
    </source>
</reference>
<evidence type="ECO:0000313" key="1">
    <source>
        <dbReference type="EMBL" id="SKC57820.1"/>
    </source>
</evidence>
<dbReference type="EMBL" id="FUZU01000001">
    <property type="protein sequence ID" value="SKC57820.1"/>
    <property type="molecule type" value="Genomic_DNA"/>
</dbReference>
<gene>
    <name evidence="1" type="ORF">SAMN05660236_1733</name>
</gene>
<sequence length="123" mass="14342">MRSFNWYSVLIILLIFTSCRKSVPELKDIEVQSWMNDRNGCSGTRTATIDALKEQKRNFLGLSEMEIVQVFGKPDRNELYKRNQKFFYYYLQPAPECPTHTDNALRLAIRFNAVGLAKEISIE</sequence>
<dbReference type="RefSeq" id="WP_079686255.1">
    <property type="nucleotide sequence ID" value="NZ_FUZU01000001.1"/>
</dbReference>
<dbReference type="PROSITE" id="PS51257">
    <property type="entry name" value="PROKAR_LIPOPROTEIN"/>
    <property type="match status" value="1"/>
</dbReference>
<accession>A0A1T5K2P4</accession>
<dbReference type="STRING" id="688867.SAMN05660236_1733"/>
<name>A0A1T5K2P4_9BACT</name>